<reference evidence="1 2" key="1">
    <citation type="journal article" date="2018" name="Nat. Biotechnol.">
        <title>A standardized bacterial taxonomy based on genome phylogeny substantially revises the tree of life.</title>
        <authorList>
            <person name="Parks D.H."/>
            <person name="Chuvochina M."/>
            <person name="Waite D.W."/>
            <person name="Rinke C."/>
            <person name="Skarshewski A."/>
            <person name="Chaumeil P.A."/>
            <person name="Hugenholtz P."/>
        </authorList>
    </citation>
    <scope>NUCLEOTIDE SEQUENCE [LARGE SCALE GENOMIC DNA]</scope>
    <source>
        <strain evidence="1">UBA9359</strain>
    </source>
</reference>
<dbReference type="AlphaFoldDB" id="A0A3D5IYA2"/>
<comment type="caution">
    <text evidence="1">The sequence shown here is derived from an EMBL/GenBank/DDBJ whole genome shotgun (WGS) entry which is preliminary data.</text>
</comment>
<gene>
    <name evidence="1" type="ORF">DGQ38_03115</name>
</gene>
<accession>A0A3D5IYA2</accession>
<dbReference type="EMBL" id="DPMF01000068">
    <property type="protein sequence ID" value="HCV80020.1"/>
    <property type="molecule type" value="Genomic_DNA"/>
</dbReference>
<name>A0A3D5IYA2_9FLAO</name>
<protein>
    <submittedName>
        <fullName evidence="1">Uncharacterized protein</fullName>
    </submittedName>
</protein>
<dbReference type="Proteomes" id="UP000264330">
    <property type="component" value="Unassembled WGS sequence"/>
</dbReference>
<sequence length="70" mass="7998">MPRKNEFLSRSDVEELNELASGIADYYFPNGQVDPILIAEKNNISYSFGNYSDSFDGLLECEHNNLELLH</sequence>
<evidence type="ECO:0000313" key="2">
    <source>
        <dbReference type="Proteomes" id="UP000264330"/>
    </source>
</evidence>
<organism evidence="1 2">
    <name type="scientific">Zunongwangia profunda</name>
    <dbReference type="NCBI Taxonomy" id="398743"/>
    <lineage>
        <taxon>Bacteria</taxon>
        <taxon>Pseudomonadati</taxon>
        <taxon>Bacteroidota</taxon>
        <taxon>Flavobacteriia</taxon>
        <taxon>Flavobacteriales</taxon>
        <taxon>Flavobacteriaceae</taxon>
        <taxon>Zunongwangia</taxon>
    </lineage>
</organism>
<evidence type="ECO:0000313" key="1">
    <source>
        <dbReference type="EMBL" id="HCV80020.1"/>
    </source>
</evidence>
<proteinExistence type="predicted"/>